<comment type="similarity">
    <text evidence="1">Belongs to the 4-hydroxybenzoyl-CoA thioesterase family.</text>
</comment>
<proteinExistence type="inferred from homology"/>
<dbReference type="PIRSF" id="PIRSF003230">
    <property type="entry name" value="YbgC"/>
    <property type="match status" value="1"/>
</dbReference>
<dbReference type="PANTHER" id="PTHR31793:SF37">
    <property type="entry name" value="ACYL-COA THIOESTER HYDROLASE YBGC"/>
    <property type="match status" value="1"/>
</dbReference>
<dbReference type="InterPro" id="IPR006684">
    <property type="entry name" value="YbgC/YbaW"/>
</dbReference>
<dbReference type="Proteomes" id="UP000254230">
    <property type="component" value="Unassembled WGS sequence"/>
</dbReference>
<gene>
    <name evidence="4" type="primary">ybgC</name>
    <name evidence="3" type="ORF">Lqua_1207</name>
    <name evidence="4" type="ORF">NCTC12376_01589</name>
</gene>
<keyword evidence="2 4" id="KW-0378">Hydrolase</keyword>
<dbReference type="OrthoDB" id="9808429at2"/>
<dbReference type="InterPro" id="IPR029069">
    <property type="entry name" value="HotDog_dom_sf"/>
</dbReference>
<dbReference type="RefSeq" id="WP_058473385.1">
    <property type="nucleotide sequence ID" value="NZ_CAAAIL010000005.1"/>
</dbReference>
<dbReference type="EC" id="3.1.2.-" evidence="4"/>
<dbReference type="Pfam" id="PF13279">
    <property type="entry name" value="4HBT_2"/>
    <property type="match status" value="1"/>
</dbReference>
<dbReference type="CDD" id="cd00586">
    <property type="entry name" value="4HBT"/>
    <property type="match status" value="1"/>
</dbReference>
<dbReference type="AlphaFoldDB" id="A0A378KSB4"/>
<sequence length="133" mass="15364">MKLATSHQSSVRVYAEDVDYMGIVYHANYLRYFERARTELLRSNGLSLSELINEQVLFAISELNIKHLFPAKLDDLLTISTRIGEQNKCSFVFEQMMHNENNHLICEAHIKVVCVDSHLKPRRLPELFAAANE</sequence>
<dbReference type="FunFam" id="3.10.129.10:FF:000004">
    <property type="entry name" value="Tol-pal system-associated acyl-CoA thioesterase"/>
    <property type="match status" value="1"/>
</dbReference>
<evidence type="ECO:0000313" key="4">
    <source>
        <dbReference type="EMBL" id="STY17774.1"/>
    </source>
</evidence>
<evidence type="ECO:0000313" key="3">
    <source>
        <dbReference type="EMBL" id="KTD50980.1"/>
    </source>
</evidence>
<keyword evidence="5" id="KW-1185">Reference proteome</keyword>
<dbReference type="SUPFAM" id="SSF54637">
    <property type="entry name" value="Thioesterase/thiol ester dehydrase-isomerase"/>
    <property type="match status" value="1"/>
</dbReference>
<dbReference type="InterPro" id="IPR050563">
    <property type="entry name" value="4-hydroxybenzoyl-CoA_TE"/>
</dbReference>
<dbReference type="GO" id="GO:0047617">
    <property type="term" value="F:fatty acyl-CoA hydrolase activity"/>
    <property type="evidence" value="ECO:0007669"/>
    <property type="project" value="TreeGrafter"/>
</dbReference>
<evidence type="ECO:0000256" key="1">
    <source>
        <dbReference type="ARBA" id="ARBA00005953"/>
    </source>
</evidence>
<dbReference type="PANTHER" id="PTHR31793">
    <property type="entry name" value="4-HYDROXYBENZOYL-COA THIOESTERASE FAMILY MEMBER"/>
    <property type="match status" value="1"/>
</dbReference>
<evidence type="ECO:0000313" key="5">
    <source>
        <dbReference type="Proteomes" id="UP000054639"/>
    </source>
</evidence>
<organism evidence="4 6">
    <name type="scientific">Legionella quateirensis</name>
    <dbReference type="NCBI Taxonomy" id="45072"/>
    <lineage>
        <taxon>Bacteria</taxon>
        <taxon>Pseudomonadati</taxon>
        <taxon>Pseudomonadota</taxon>
        <taxon>Gammaproteobacteria</taxon>
        <taxon>Legionellales</taxon>
        <taxon>Legionellaceae</taxon>
        <taxon>Legionella</taxon>
    </lineage>
</organism>
<protein>
    <submittedName>
        <fullName evidence="4">Acyl-CoA thioesterase</fullName>
        <ecNumber evidence="4">3.1.2.-</ecNumber>
    </submittedName>
</protein>
<dbReference type="Gene3D" id="3.10.129.10">
    <property type="entry name" value="Hotdog Thioesterase"/>
    <property type="match status" value="1"/>
</dbReference>
<dbReference type="Proteomes" id="UP000054639">
    <property type="component" value="Unassembled WGS sequence"/>
</dbReference>
<reference evidence="3 5" key="1">
    <citation type="submission" date="2015-11" db="EMBL/GenBank/DDBJ databases">
        <title>Genomic analysis of 38 Legionella species identifies large and diverse effector repertoires.</title>
        <authorList>
            <person name="Burstein D."/>
            <person name="Amaro F."/>
            <person name="Zusman T."/>
            <person name="Lifshitz Z."/>
            <person name="Cohen O."/>
            <person name="Gilbert J.A."/>
            <person name="Pupko T."/>
            <person name="Shuman H.A."/>
            <person name="Segal G."/>
        </authorList>
    </citation>
    <scope>NUCLEOTIDE SEQUENCE [LARGE SCALE GENOMIC DNA]</scope>
    <source>
        <strain evidence="3 5">ATCC 49507</strain>
    </source>
</reference>
<evidence type="ECO:0000256" key="2">
    <source>
        <dbReference type="ARBA" id="ARBA00022801"/>
    </source>
</evidence>
<evidence type="ECO:0000313" key="6">
    <source>
        <dbReference type="Proteomes" id="UP000254230"/>
    </source>
</evidence>
<dbReference type="NCBIfam" id="TIGR00051">
    <property type="entry name" value="YbgC/FadM family acyl-CoA thioesterase"/>
    <property type="match status" value="1"/>
</dbReference>
<accession>A0A378KSB4</accession>
<reference evidence="4 6" key="2">
    <citation type="submission" date="2018-06" db="EMBL/GenBank/DDBJ databases">
        <authorList>
            <consortium name="Pathogen Informatics"/>
            <person name="Doyle S."/>
        </authorList>
    </citation>
    <scope>NUCLEOTIDE SEQUENCE [LARGE SCALE GENOMIC DNA]</scope>
    <source>
        <strain evidence="4 6">NCTC12376</strain>
    </source>
</reference>
<dbReference type="EMBL" id="LNYR01000012">
    <property type="protein sequence ID" value="KTD50980.1"/>
    <property type="molecule type" value="Genomic_DNA"/>
</dbReference>
<dbReference type="EMBL" id="UGOW01000001">
    <property type="protein sequence ID" value="STY17774.1"/>
    <property type="molecule type" value="Genomic_DNA"/>
</dbReference>
<dbReference type="STRING" id="45072.Lqua_1207"/>
<name>A0A378KSB4_9GAMM</name>